<dbReference type="PROSITE" id="PS50262">
    <property type="entry name" value="G_PROTEIN_RECEP_F1_2"/>
    <property type="match status" value="1"/>
</dbReference>
<feature type="transmembrane region" description="Helical" evidence="6">
    <location>
        <begin position="46"/>
        <end position="70"/>
    </location>
</feature>
<feature type="transmembrane region" description="Helical" evidence="6">
    <location>
        <begin position="214"/>
        <end position="235"/>
    </location>
</feature>
<organism evidence="8 9">
    <name type="scientific">Arthroderma otae (strain ATCC MYA-4605 / CBS 113480)</name>
    <name type="common">Microsporum canis</name>
    <dbReference type="NCBI Taxonomy" id="554155"/>
    <lineage>
        <taxon>Eukaryota</taxon>
        <taxon>Fungi</taxon>
        <taxon>Dikarya</taxon>
        <taxon>Ascomycota</taxon>
        <taxon>Pezizomycotina</taxon>
        <taxon>Eurotiomycetes</taxon>
        <taxon>Eurotiomycetidae</taxon>
        <taxon>Onygenales</taxon>
        <taxon>Arthrodermataceae</taxon>
        <taxon>Microsporum</taxon>
    </lineage>
</organism>
<reference evidence="9" key="1">
    <citation type="journal article" date="2012" name="MBio">
        <title>Comparative genome analysis of Trichophyton rubrum and related dermatophytes reveals candidate genes involved in infection.</title>
        <authorList>
            <person name="Martinez D.A."/>
            <person name="Oliver B.G."/>
            <person name="Graeser Y."/>
            <person name="Goldberg J.M."/>
            <person name="Li W."/>
            <person name="Martinez-Rossi N.M."/>
            <person name="Monod M."/>
            <person name="Shelest E."/>
            <person name="Barton R.C."/>
            <person name="Birch E."/>
            <person name="Brakhage A.A."/>
            <person name="Chen Z."/>
            <person name="Gurr S.J."/>
            <person name="Heiman D."/>
            <person name="Heitman J."/>
            <person name="Kosti I."/>
            <person name="Rossi A."/>
            <person name="Saif S."/>
            <person name="Samalova M."/>
            <person name="Saunders C.W."/>
            <person name="Shea T."/>
            <person name="Summerbell R.C."/>
            <person name="Xu J."/>
            <person name="Young S."/>
            <person name="Zeng Q."/>
            <person name="Birren B.W."/>
            <person name="Cuomo C.A."/>
            <person name="White T.C."/>
        </authorList>
    </citation>
    <scope>NUCLEOTIDE SEQUENCE [LARGE SCALE GENOMIC DNA]</scope>
    <source>
        <strain evidence="9">ATCC MYA-4605 / CBS 113480</strain>
    </source>
</reference>
<dbReference type="EMBL" id="DS995707">
    <property type="protein sequence ID" value="EEQ35054.1"/>
    <property type="molecule type" value="Genomic_DNA"/>
</dbReference>
<dbReference type="OrthoDB" id="100006at2759"/>
<feature type="compositionally biased region" description="Polar residues" evidence="5">
    <location>
        <begin position="415"/>
        <end position="425"/>
    </location>
</feature>
<evidence type="ECO:0000256" key="2">
    <source>
        <dbReference type="ARBA" id="ARBA00022692"/>
    </source>
</evidence>
<gene>
    <name evidence="8" type="ORF">MCYG_07873</name>
</gene>
<proteinExistence type="predicted"/>
<evidence type="ECO:0000256" key="4">
    <source>
        <dbReference type="ARBA" id="ARBA00023136"/>
    </source>
</evidence>
<keyword evidence="4 6" id="KW-0472">Membrane</keyword>
<feature type="transmembrane region" description="Helical" evidence="6">
    <location>
        <begin position="139"/>
        <end position="157"/>
    </location>
</feature>
<evidence type="ECO:0000256" key="5">
    <source>
        <dbReference type="SAM" id="MobiDB-lite"/>
    </source>
</evidence>
<keyword evidence="3 6" id="KW-1133">Transmembrane helix</keyword>
<dbReference type="STRING" id="554155.C5FXL4"/>
<keyword evidence="9" id="KW-1185">Reference proteome</keyword>
<dbReference type="Pfam" id="PF11970">
    <property type="entry name" value="GPR_Gpa2_C"/>
    <property type="match status" value="1"/>
</dbReference>
<keyword evidence="2 6" id="KW-0812">Transmembrane</keyword>
<dbReference type="VEuPathDB" id="FungiDB:MCYG_07873"/>
<comment type="subcellular location">
    <subcellularLocation>
        <location evidence="1">Membrane</location>
        <topology evidence="1">Multi-pass membrane protein</topology>
    </subcellularLocation>
</comment>
<accession>C5FXL4</accession>
<dbReference type="Proteomes" id="UP000002035">
    <property type="component" value="Unassembled WGS sequence"/>
</dbReference>
<feature type="transmembrane region" description="Helical" evidence="6">
    <location>
        <begin position="164"/>
        <end position="186"/>
    </location>
</feature>
<dbReference type="InterPro" id="IPR022596">
    <property type="entry name" value="GPR1/2/3_C"/>
</dbReference>
<feature type="domain" description="G-protein coupled receptors family 1 profile" evidence="7">
    <location>
        <begin position="64"/>
        <end position="313"/>
    </location>
</feature>
<dbReference type="PANTHER" id="PTHR23112:SF37">
    <property type="entry name" value="G PROTEIN-COUPLED RECEPTOR GPR1"/>
    <property type="match status" value="1"/>
</dbReference>
<dbReference type="HOGENOM" id="CLU_027149_3_1_1"/>
<evidence type="ECO:0000259" key="7">
    <source>
        <dbReference type="PROSITE" id="PS50262"/>
    </source>
</evidence>
<feature type="transmembrane region" description="Helical" evidence="6">
    <location>
        <begin position="259"/>
        <end position="280"/>
    </location>
</feature>
<dbReference type="AlphaFoldDB" id="C5FXL4"/>
<dbReference type="InterPro" id="IPR017452">
    <property type="entry name" value="GPCR_Rhodpsn_7TM"/>
</dbReference>
<evidence type="ECO:0000256" key="3">
    <source>
        <dbReference type="ARBA" id="ARBA00022989"/>
    </source>
</evidence>
<protein>
    <submittedName>
        <fullName evidence="8">Integral membrane protein</fullName>
    </submittedName>
</protein>
<evidence type="ECO:0000313" key="9">
    <source>
        <dbReference type="Proteomes" id="UP000002035"/>
    </source>
</evidence>
<evidence type="ECO:0000313" key="8">
    <source>
        <dbReference type="EMBL" id="EEQ35054.1"/>
    </source>
</evidence>
<feature type="transmembrane region" description="Helical" evidence="6">
    <location>
        <begin position="292"/>
        <end position="315"/>
    </location>
</feature>
<evidence type="ECO:0000256" key="6">
    <source>
        <dbReference type="SAM" id="Phobius"/>
    </source>
</evidence>
<dbReference type="OMA" id="YLGYNQY"/>
<sequence length="425" mass="47510">MNWLFELLAMAEKEHTAILASRSMSVSQTEALERLNFPLLRIHYKYFPPTITIAFMSLIATVCSFAIITYRLVFWRKFSSTYLGYNQYVILIYNLIIADMQTAGGAIMTLHWYRVGHIQGSSNTCIVQAWLFQEGVPTSGLFVLAIAIHTFITVVLGRKLQYRTFVCCVIGIWALAVFLTVLPMIVGGKHVYVNSGAWCWISATHEDLRLGTHYIWVFISQFGSVIIYIILFFFLRRKVAVSATLTQRSQDKLSRLRRVVRLMLLYPTAYVFLSLPIAASRMATAAGTTPSFTYYIVSAMIMSASGLVHTVIYAVTRRSLILNSETTQHKGGDGTSSAHQEGNSQRDLENTACTTLVSSDGAFSPPMYKKMYSRINGTSSPGPKEEQYEMNGVYQQTTISVTTTTLPPPTRGDTSSVATRDSSRT</sequence>
<dbReference type="GeneID" id="9230438"/>
<feature type="transmembrane region" description="Helical" evidence="6">
    <location>
        <begin position="91"/>
        <end position="113"/>
    </location>
</feature>
<dbReference type="GO" id="GO:0007189">
    <property type="term" value="P:adenylate cyclase-activating G protein-coupled receptor signaling pathway"/>
    <property type="evidence" value="ECO:0007669"/>
    <property type="project" value="TreeGrafter"/>
</dbReference>
<dbReference type="RefSeq" id="XP_002844090.1">
    <property type="nucleotide sequence ID" value="XM_002844044.1"/>
</dbReference>
<feature type="region of interest" description="Disordered" evidence="5">
    <location>
        <begin position="326"/>
        <end position="347"/>
    </location>
</feature>
<dbReference type="GO" id="GO:0004930">
    <property type="term" value="F:G protein-coupled receptor activity"/>
    <property type="evidence" value="ECO:0007669"/>
    <property type="project" value="TreeGrafter"/>
</dbReference>
<feature type="region of interest" description="Disordered" evidence="5">
    <location>
        <begin position="401"/>
        <end position="425"/>
    </location>
</feature>
<dbReference type="Gene3D" id="1.20.1070.10">
    <property type="entry name" value="Rhodopsin 7-helix transmembrane proteins"/>
    <property type="match status" value="1"/>
</dbReference>
<dbReference type="PANTHER" id="PTHR23112">
    <property type="entry name" value="G PROTEIN-COUPLED RECEPTOR 157-RELATED"/>
    <property type="match status" value="1"/>
</dbReference>
<evidence type="ECO:0000256" key="1">
    <source>
        <dbReference type="ARBA" id="ARBA00004141"/>
    </source>
</evidence>
<dbReference type="GO" id="GO:0005886">
    <property type="term" value="C:plasma membrane"/>
    <property type="evidence" value="ECO:0007669"/>
    <property type="project" value="TreeGrafter"/>
</dbReference>
<dbReference type="eggNOG" id="ENOG502RYZC">
    <property type="taxonomic scope" value="Eukaryota"/>
</dbReference>
<name>C5FXL4_ARTOC</name>
<dbReference type="SUPFAM" id="SSF81321">
    <property type="entry name" value="Family A G protein-coupled receptor-like"/>
    <property type="match status" value="1"/>
</dbReference>